<protein>
    <submittedName>
        <fullName evidence="2">Uncharacterized protein</fullName>
    </submittedName>
</protein>
<evidence type="ECO:0000313" key="3">
    <source>
        <dbReference type="Proteomes" id="UP001530377"/>
    </source>
</evidence>
<keyword evidence="3" id="KW-1185">Reference proteome</keyword>
<dbReference type="Proteomes" id="UP001530377">
    <property type="component" value="Unassembled WGS sequence"/>
</dbReference>
<accession>A0ABD3SI10</accession>
<evidence type="ECO:0000313" key="2">
    <source>
        <dbReference type="EMBL" id="KAL3823918.1"/>
    </source>
</evidence>
<gene>
    <name evidence="2" type="ORF">ACHAXA_007889</name>
</gene>
<reference evidence="2 3" key="1">
    <citation type="submission" date="2024-10" db="EMBL/GenBank/DDBJ databases">
        <title>Updated reference genomes for cyclostephanoid diatoms.</title>
        <authorList>
            <person name="Roberts W.R."/>
            <person name="Alverson A.J."/>
        </authorList>
    </citation>
    <scope>NUCLEOTIDE SEQUENCE [LARGE SCALE GENOMIC DNA]</scope>
    <source>
        <strain evidence="2 3">AJA228-03</strain>
    </source>
</reference>
<feature type="region of interest" description="Disordered" evidence="1">
    <location>
        <begin position="318"/>
        <end position="343"/>
    </location>
</feature>
<dbReference type="AlphaFoldDB" id="A0ABD3SI10"/>
<name>A0ABD3SI10_9STRA</name>
<dbReference type="EMBL" id="JALLPB020000026">
    <property type="protein sequence ID" value="KAL3823918.1"/>
    <property type="molecule type" value="Genomic_DNA"/>
</dbReference>
<comment type="caution">
    <text evidence="2">The sequence shown here is derived from an EMBL/GenBank/DDBJ whole genome shotgun (WGS) entry which is preliminary data.</text>
</comment>
<feature type="compositionally biased region" description="Basic and acidic residues" evidence="1">
    <location>
        <begin position="318"/>
        <end position="337"/>
    </location>
</feature>
<sequence>MRVDAMVAPTAAIGLGLFAILMEHKSTVVDCFSLSGREGILAAKSELTNNGHRQLPPRRPFSNSYPRRDGITTRTMLTAMSTNDDFIDAIVEEKTPGLALNEEENTSARVRKRDFFKEALRNLASLSLIDYKWRSALFKKNEAERLEEEWMARMMGEDPAYARPMDADDERRGPLGNAEKSAVQWLQSVIEEEGKRAQRIAESDGELIRPKDLSPADEAGPLSELERRAVRFLGEISDSEVERVRSGTIRPKDMKTRGPLGEAEARAVLALDMIVESERIRMDQSRRRGGEVVRPIDVPGPLGEFERYVGDIMRAERQRAKDRDANEGNLVRPKDASMKSGLSEVERKAVEDWERIKKEEEERLLSLKRFLRERRPMEADKDSSLGLTEAFVVGLLRGPKLIGKVFGRVTELLNSTELAEQDKGILVQRRTISEDEQDSKNDDSRR</sequence>
<proteinExistence type="predicted"/>
<organism evidence="2 3">
    <name type="scientific">Cyclostephanos tholiformis</name>
    <dbReference type="NCBI Taxonomy" id="382380"/>
    <lineage>
        <taxon>Eukaryota</taxon>
        <taxon>Sar</taxon>
        <taxon>Stramenopiles</taxon>
        <taxon>Ochrophyta</taxon>
        <taxon>Bacillariophyta</taxon>
        <taxon>Coscinodiscophyceae</taxon>
        <taxon>Thalassiosirophycidae</taxon>
        <taxon>Stephanodiscales</taxon>
        <taxon>Stephanodiscaceae</taxon>
        <taxon>Cyclostephanos</taxon>
    </lineage>
</organism>
<evidence type="ECO:0000256" key="1">
    <source>
        <dbReference type="SAM" id="MobiDB-lite"/>
    </source>
</evidence>